<protein>
    <submittedName>
        <fullName evidence="2">Uncharacterized protein</fullName>
    </submittedName>
</protein>
<dbReference type="STRING" id="640948.SAMN05216238_102197"/>
<organism evidence="2 3">
    <name type="scientific">Lentibacillus persicus</name>
    <dbReference type="NCBI Taxonomy" id="640948"/>
    <lineage>
        <taxon>Bacteria</taxon>
        <taxon>Bacillati</taxon>
        <taxon>Bacillota</taxon>
        <taxon>Bacilli</taxon>
        <taxon>Bacillales</taxon>
        <taxon>Bacillaceae</taxon>
        <taxon>Lentibacillus</taxon>
    </lineage>
</organism>
<dbReference type="Proteomes" id="UP000199474">
    <property type="component" value="Unassembled WGS sequence"/>
</dbReference>
<name>A0A1I1TAT6_9BACI</name>
<dbReference type="RefSeq" id="WP_090081239.1">
    <property type="nucleotide sequence ID" value="NZ_FOMR01000002.1"/>
</dbReference>
<dbReference type="AlphaFoldDB" id="A0A1I1TAT6"/>
<dbReference type="OrthoDB" id="2721399at2"/>
<dbReference type="EMBL" id="FOMR01000002">
    <property type="protein sequence ID" value="SFD55731.1"/>
    <property type="molecule type" value="Genomic_DNA"/>
</dbReference>
<evidence type="ECO:0000256" key="1">
    <source>
        <dbReference type="SAM" id="MobiDB-lite"/>
    </source>
</evidence>
<accession>A0A1I1TAT6</accession>
<reference evidence="3" key="1">
    <citation type="submission" date="2016-10" db="EMBL/GenBank/DDBJ databases">
        <authorList>
            <person name="Varghese N."/>
            <person name="Submissions S."/>
        </authorList>
    </citation>
    <scope>NUCLEOTIDE SEQUENCE [LARGE SCALE GENOMIC DNA]</scope>
    <source>
        <strain evidence="3">DSM 22530</strain>
    </source>
</reference>
<proteinExistence type="predicted"/>
<keyword evidence="3" id="KW-1185">Reference proteome</keyword>
<feature type="region of interest" description="Disordered" evidence="1">
    <location>
        <begin position="25"/>
        <end position="44"/>
    </location>
</feature>
<feature type="compositionally biased region" description="Basic and acidic residues" evidence="1">
    <location>
        <begin position="25"/>
        <end position="34"/>
    </location>
</feature>
<gene>
    <name evidence="2" type="ORF">SAMN05216238_102197</name>
</gene>
<evidence type="ECO:0000313" key="3">
    <source>
        <dbReference type="Proteomes" id="UP000199474"/>
    </source>
</evidence>
<evidence type="ECO:0000313" key="2">
    <source>
        <dbReference type="EMBL" id="SFD55731.1"/>
    </source>
</evidence>
<sequence>MRTLVVLLSLIVFFLTGLITGMDRTQQENDRDTYTAEEVSDTETIEEETVVIEQEAPTNNTEEPAGALHLTQKAAGLLESAVTGFFELVVNMAYQLAEVFF</sequence>